<dbReference type="Pfam" id="PF08477">
    <property type="entry name" value="Roc"/>
    <property type="match status" value="1"/>
</dbReference>
<dbReference type="EMBL" id="CAJPWZ010002157">
    <property type="protein sequence ID" value="CAG2231770.1"/>
    <property type="molecule type" value="Genomic_DNA"/>
</dbReference>
<protein>
    <recommendedName>
        <fullName evidence="7">C-terminal of Roc (COR) domain-containing protein</fullName>
    </recommendedName>
</protein>
<proteinExistence type="predicted"/>
<dbReference type="InterPro" id="IPR032171">
    <property type="entry name" value="COR-A"/>
</dbReference>
<name>A0A8S3TPU3_MYTED</name>
<comment type="caution">
    <text evidence="5">The sequence shown here is derived from an EMBL/GenBank/DDBJ whole genome shotgun (WGS) entry which is preliminary data.</text>
</comment>
<accession>A0A8S3TPU3</accession>
<dbReference type="SUPFAM" id="SSF53098">
    <property type="entry name" value="Ribonuclease H-like"/>
    <property type="match status" value="1"/>
</dbReference>
<keyword evidence="1" id="KW-0677">Repeat</keyword>
<dbReference type="InterPro" id="IPR036388">
    <property type="entry name" value="WH-like_DNA-bd_sf"/>
</dbReference>
<dbReference type="InterPro" id="IPR008906">
    <property type="entry name" value="HATC_C_dom"/>
</dbReference>
<dbReference type="InterPro" id="IPR027417">
    <property type="entry name" value="P-loop_NTPase"/>
</dbReference>
<evidence type="ECO:0000313" key="6">
    <source>
        <dbReference type="Proteomes" id="UP000683360"/>
    </source>
</evidence>
<keyword evidence="6" id="KW-1185">Reference proteome</keyword>
<reference evidence="5" key="1">
    <citation type="submission" date="2021-03" db="EMBL/GenBank/DDBJ databases">
        <authorList>
            <person name="Bekaert M."/>
        </authorList>
    </citation>
    <scope>NUCLEOTIDE SEQUENCE</scope>
</reference>
<dbReference type="Proteomes" id="UP000683360">
    <property type="component" value="Unassembled WGS sequence"/>
</dbReference>
<evidence type="ECO:0008006" key="7">
    <source>
        <dbReference type="Google" id="ProtNLM"/>
    </source>
</evidence>
<dbReference type="Pfam" id="PF05699">
    <property type="entry name" value="Dimer_Tnp_hAT"/>
    <property type="match status" value="1"/>
</dbReference>
<dbReference type="Gene3D" id="1.10.10.10">
    <property type="entry name" value="Winged helix-like DNA-binding domain superfamily/Winged helix DNA-binding domain"/>
    <property type="match status" value="1"/>
</dbReference>
<gene>
    <name evidence="5" type="ORF">MEDL_44536</name>
</gene>
<evidence type="ECO:0000256" key="1">
    <source>
        <dbReference type="ARBA" id="ARBA00022737"/>
    </source>
</evidence>
<feature type="region of interest" description="Disordered" evidence="2">
    <location>
        <begin position="286"/>
        <end position="317"/>
    </location>
</feature>
<dbReference type="OrthoDB" id="5962960at2759"/>
<dbReference type="InterPro" id="IPR012337">
    <property type="entry name" value="RNaseH-like_sf"/>
</dbReference>
<evidence type="ECO:0000256" key="2">
    <source>
        <dbReference type="SAM" id="MobiDB-lite"/>
    </source>
</evidence>
<dbReference type="Pfam" id="PF16095">
    <property type="entry name" value="COR-A"/>
    <property type="match status" value="1"/>
</dbReference>
<evidence type="ECO:0000259" key="3">
    <source>
        <dbReference type="Pfam" id="PF05699"/>
    </source>
</evidence>
<feature type="domain" description="HAT C-terminal dimerisation" evidence="3">
    <location>
        <begin position="1251"/>
        <end position="1313"/>
    </location>
</feature>
<feature type="compositionally biased region" description="Polar residues" evidence="2">
    <location>
        <begin position="291"/>
        <end position="317"/>
    </location>
</feature>
<dbReference type="GO" id="GO:0046983">
    <property type="term" value="F:protein dimerization activity"/>
    <property type="evidence" value="ECO:0007669"/>
    <property type="project" value="InterPro"/>
</dbReference>
<evidence type="ECO:0000313" key="5">
    <source>
        <dbReference type="EMBL" id="CAG2231770.1"/>
    </source>
</evidence>
<dbReference type="PANTHER" id="PTHR46880">
    <property type="entry name" value="RAS-ASSOCIATING DOMAIN-CONTAINING PROTEIN"/>
    <property type="match status" value="1"/>
</dbReference>
<sequence length="1340" mass="153823">MTRGTHITPENWDRQLHVNLTKKPGRKNVLRGGLDADICSSERYQPWPIKFFTNISSNCIFLKSTCNEEGQVVYSNGNRNTDITCRCDYTRGYDFIVKPRKPCFCVPSEEDCSCYLKMCHDSSFVLSPDYGCINSKKNMSSNQCKSIIYERINRKLNQNDIEDILRIRNISTAAFAEVFAKWYKDPTKYTVPLEIQNMDKKERDRYIKILKTGTEKMYSIKIMILGKKRVGKTSLMKNLLQKSLTKKEPPTDGIDIVTTFKVDIDNKQWIYCKNDTTDERVGRALRKQGNEPDSLSQSRKTNTSCSLEMQNTTQSQITSVHDVQMERDEEGTKVSSNVLNETSVKNIKQDTDISNVSKTKEGNSQKYVSEDIENGKEEENNESDTIKYIKPTETDDIDTVLRKGLNAKVDNNKFADCIIMDFAGQKEYYSTHQTFLTRNAVYLVVFSLIEGDPFTEAGDDEDNLGFWIDNIHCYGKRKHNDGQDEKDGGLKCTISQTQKIDQEADKHPLNAQILMVCTGDDNPDDSELKQKKSEWEEKFKTLRLMNKRDPLVWGHVNYISNTNPSASDFKTLKDRIVKIAETSPNWGEDYPVRWINLEKVLGRERTKGNNVLSVKDVKEMAMNCSVPIRQEKEVILFLKFQHERGNLIFFDEKELRNYIILDPSWLSDAFKCIVFADECTKDSHQQSTLPEFRQNGKITKALLRKMIEHKNSKYKGHFNEVVGVMTKFDIIVMDKQDSFICPSVITRKAVSFKTICDKENINKTSCFRSPWLCIEFNFLPPALFNHLLVFCMRDTKCFENAELFNEIGIFCIKGSTDLDKFFLCKSGRTIALQIFTRNEIVQNAQFLYKTILHKLTTITSKYGYTVYYTPKILCGETDYSSDKGRHLFDDIKRNGFGYCYHCKDKHTAEYYSVWFKEDWQASYITKDAPNEDTLQAETSLQKIGSESDENTETGEDWQASYITKDAPNEDTLQAETSLQKIGSESDENTEKGEDWQASYITKDAPNEDTLQAETSLQKIGSESDENTEKGTILGGPQLKMKEVLDTRWLSHDRAVTAIRECLPALIASLEREASERSDATAAGLAMFVKTTKFVASIHMMSDILPHLARLSKTFQKTDIDFTLIETLVSATQITITKLIEQPGHYMQSLPTCLDSLSEYGVRLRQSDIDNFKRDIYQPYLENVIQNLHDRFPDLLNAEDPSLNEWVQHIKLKTLAKHFKSVGSEIEVLEEWETLRTLLVKECKDMTFRKTMNKVASLGTLYPCLSKYAAIGLVLPVSTADCERCFSCLNRVKTCLRNRLCQKVLNCLMHISIEGPKEEAFDFDKCVVTFGKLKQRKISTK</sequence>
<dbReference type="PANTHER" id="PTHR46880:SF5">
    <property type="entry name" value="DUF4371 DOMAIN-CONTAINING PROTEIN"/>
    <property type="match status" value="1"/>
</dbReference>
<dbReference type="SUPFAM" id="SSF52540">
    <property type="entry name" value="P-loop containing nucleoside triphosphate hydrolases"/>
    <property type="match status" value="1"/>
</dbReference>
<organism evidence="5 6">
    <name type="scientific">Mytilus edulis</name>
    <name type="common">Blue mussel</name>
    <dbReference type="NCBI Taxonomy" id="6550"/>
    <lineage>
        <taxon>Eukaryota</taxon>
        <taxon>Metazoa</taxon>
        <taxon>Spiralia</taxon>
        <taxon>Lophotrochozoa</taxon>
        <taxon>Mollusca</taxon>
        <taxon>Bivalvia</taxon>
        <taxon>Autobranchia</taxon>
        <taxon>Pteriomorphia</taxon>
        <taxon>Mytilida</taxon>
        <taxon>Mytiloidea</taxon>
        <taxon>Mytilidae</taxon>
        <taxon>Mytilinae</taxon>
        <taxon>Mytilus</taxon>
    </lineage>
</organism>
<evidence type="ECO:0000259" key="4">
    <source>
        <dbReference type="Pfam" id="PF16095"/>
    </source>
</evidence>
<feature type="domain" description="COR" evidence="4">
    <location>
        <begin position="591"/>
        <end position="743"/>
    </location>
</feature>
<dbReference type="Gene3D" id="3.40.50.300">
    <property type="entry name" value="P-loop containing nucleotide triphosphate hydrolases"/>
    <property type="match status" value="2"/>
</dbReference>